<dbReference type="KEGG" id="fri:FraEuI1c_6521"/>
<dbReference type="Pfam" id="PF07098">
    <property type="entry name" value="DUF1360"/>
    <property type="match status" value="1"/>
</dbReference>
<evidence type="ECO:0000313" key="1">
    <source>
        <dbReference type="EMBL" id="ADP84497.1"/>
    </source>
</evidence>
<gene>
    <name evidence="1" type="ordered locus">FraEuI1c_6521</name>
</gene>
<dbReference type="AlphaFoldDB" id="E3J8G3"/>
<name>E3J8G3_PSEI1</name>
<evidence type="ECO:0000313" key="2">
    <source>
        <dbReference type="Proteomes" id="UP000002484"/>
    </source>
</evidence>
<protein>
    <recommendedName>
        <fullName evidence="3">Integral membrane protein</fullName>
    </recommendedName>
</protein>
<organism evidence="1 2">
    <name type="scientific">Pseudofrankia inefficax (strain DSM 45817 / CECT 9037 / DDB 130130 / EuI1c)</name>
    <name type="common">Frankia inefficax</name>
    <dbReference type="NCBI Taxonomy" id="298654"/>
    <lineage>
        <taxon>Bacteria</taxon>
        <taxon>Bacillati</taxon>
        <taxon>Actinomycetota</taxon>
        <taxon>Actinomycetes</taxon>
        <taxon>Frankiales</taxon>
        <taxon>Frankiaceae</taxon>
        <taxon>Pseudofrankia</taxon>
    </lineage>
</organism>
<dbReference type="HOGENOM" id="CLU_111071_0_0_11"/>
<dbReference type="InterPro" id="IPR010773">
    <property type="entry name" value="Mycophage_PG1_Gp7"/>
</dbReference>
<sequence length="194" mass="20517">MGFRRTRAGKWGFVKTIRASAQHVADQVAGLVRSEAGEYSGAEPRPLGGYVVTLAAYGGLCASMVGVAKLAGATPPERTSPADLLLIATATHKLSRILTKDPVTSPLRAPFTRFRGVSGPAELTEDARESPSLVHSTGELLTCPFCTAQWVATGFFFGLVVAPRFTRLAASVFTAVAGADVLQFAYSRLEQTAE</sequence>
<dbReference type="STRING" id="298654.FraEuI1c_6521"/>
<keyword evidence="2" id="KW-1185">Reference proteome</keyword>
<reference evidence="1 2" key="1">
    <citation type="submission" date="2010-10" db="EMBL/GenBank/DDBJ databases">
        <title>Complete sequence of Frankia sp. EuI1c.</title>
        <authorList>
            <consortium name="US DOE Joint Genome Institute"/>
            <person name="Lucas S."/>
            <person name="Copeland A."/>
            <person name="Lapidus A."/>
            <person name="Cheng J.-F."/>
            <person name="Bruce D."/>
            <person name="Goodwin L."/>
            <person name="Pitluck S."/>
            <person name="Chertkov O."/>
            <person name="Detter J.C."/>
            <person name="Han C."/>
            <person name="Tapia R."/>
            <person name="Land M."/>
            <person name="Hauser L."/>
            <person name="Jeffries C."/>
            <person name="Kyrpides N."/>
            <person name="Ivanova N."/>
            <person name="Mikhailova N."/>
            <person name="Beauchemin N."/>
            <person name="Sen A."/>
            <person name="Sur S.A."/>
            <person name="Gtari M."/>
            <person name="Wall L."/>
            <person name="Tisa L."/>
            <person name="Woyke T."/>
        </authorList>
    </citation>
    <scope>NUCLEOTIDE SEQUENCE [LARGE SCALE GENOMIC DNA]</scope>
    <source>
        <strain evidence="2">DSM 45817 / CECT 9037 / EuI1c</strain>
    </source>
</reference>
<dbReference type="InParanoid" id="E3J8G3"/>
<dbReference type="Proteomes" id="UP000002484">
    <property type="component" value="Chromosome"/>
</dbReference>
<evidence type="ECO:0008006" key="3">
    <source>
        <dbReference type="Google" id="ProtNLM"/>
    </source>
</evidence>
<proteinExistence type="predicted"/>
<dbReference type="EMBL" id="CP002299">
    <property type="protein sequence ID" value="ADP84497.1"/>
    <property type="molecule type" value="Genomic_DNA"/>
</dbReference>
<accession>E3J8G3</accession>
<dbReference type="eggNOG" id="ENOG5031MWT">
    <property type="taxonomic scope" value="Bacteria"/>
</dbReference>